<dbReference type="InterPro" id="IPR032071">
    <property type="entry name" value="DUF4806"/>
</dbReference>
<proteinExistence type="predicted"/>
<evidence type="ECO:0000256" key="1">
    <source>
        <dbReference type="SAM" id="Coils"/>
    </source>
</evidence>
<comment type="caution">
    <text evidence="3">The sequence shown here is derived from an EMBL/GenBank/DDBJ whole genome shotgun (WGS) entry which is preliminary data.</text>
</comment>
<evidence type="ECO:0000313" key="3">
    <source>
        <dbReference type="EMBL" id="KAJ8964619.1"/>
    </source>
</evidence>
<dbReference type="Pfam" id="PF16064">
    <property type="entry name" value="DUF4806"/>
    <property type="match status" value="1"/>
</dbReference>
<keyword evidence="1" id="KW-0175">Coiled coil</keyword>
<feature type="coiled-coil region" evidence="1">
    <location>
        <begin position="58"/>
        <end position="85"/>
    </location>
</feature>
<reference evidence="3" key="1">
    <citation type="journal article" date="2023" name="Insect Mol. Biol.">
        <title>Genome sequencing provides insights into the evolution of gene families encoding plant cell wall-degrading enzymes in longhorned beetles.</title>
        <authorList>
            <person name="Shin N.R."/>
            <person name="Okamura Y."/>
            <person name="Kirsch R."/>
            <person name="Pauchet Y."/>
        </authorList>
    </citation>
    <scope>NUCLEOTIDE SEQUENCE</scope>
    <source>
        <strain evidence="3">MMC_N1</strain>
    </source>
</reference>
<sequence length="340" mass="38797">MAGMFKIVQTIEKGLKQLTIVPSAWVQNNQLSWPKKGADKLIRNANSVPEENWFTMVYEIAEEELERMLENEDTEQEEIMQTKKRPRVMLSKTKSNQNDFNSLADELADECLVTHMYRVVHEAPLQKSEESLTVATEVIDTENLTYQILPNDENFSSLFGTQSVISLDPQLNEKIDKIIANQDIIIQNQRVIIDNFEHSASQENQLKIMQHLAKLEVVLDSMASNNLINNTCACKTANQNSSLTIKEDIFFDPIDTLAELEKLEGKLSNKTDMEEYVQKFSYVCGRKGSGNGISNCYILVDKIFSRKFITLCSWAGGARDGKEKFLSKFLKILLVYSSEW</sequence>
<keyword evidence="4" id="KW-1185">Reference proteome</keyword>
<name>A0ABQ9ISY3_9CUCU</name>
<accession>A0ABQ9ISY3</accession>
<dbReference type="Proteomes" id="UP001162164">
    <property type="component" value="Unassembled WGS sequence"/>
</dbReference>
<protein>
    <recommendedName>
        <fullName evidence="2">DUF4806 domain-containing protein</fullName>
    </recommendedName>
</protein>
<evidence type="ECO:0000259" key="2">
    <source>
        <dbReference type="Pfam" id="PF16064"/>
    </source>
</evidence>
<dbReference type="EMBL" id="JAPWTJ010002759">
    <property type="protein sequence ID" value="KAJ8964619.1"/>
    <property type="molecule type" value="Genomic_DNA"/>
</dbReference>
<gene>
    <name evidence="3" type="ORF">NQ317_003846</name>
</gene>
<evidence type="ECO:0000313" key="4">
    <source>
        <dbReference type="Proteomes" id="UP001162164"/>
    </source>
</evidence>
<feature type="domain" description="DUF4806" evidence="2">
    <location>
        <begin position="248"/>
        <end position="325"/>
    </location>
</feature>
<organism evidence="3 4">
    <name type="scientific">Molorchus minor</name>
    <dbReference type="NCBI Taxonomy" id="1323400"/>
    <lineage>
        <taxon>Eukaryota</taxon>
        <taxon>Metazoa</taxon>
        <taxon>Ecdysozoa</taxon>
        <taxon>Arthropoda</taxon>
        <taxon>Hexapoda</taxon>
        <taxon>Insecta</taxon>
        <taxon>Pterygota</taxon>
        <taxon>Neoptera</taxon>
        <taxon>Endopterygota</taxon>
        <taxon>Coleoptera</taxon>
        <taxon>Polyphaga</taxon>
        <taxon>Cucujiformia</taxon>
        <taxon>Chrysomeloidea</taxon>
        <taxon>Cerambycidae</taxon>
        <taxon>Lamiinae</taxon>
        <taxon>Monochamini</taxon>
        <taxon>Molorchus</taxon>
    </lineage>
</organism>